<comment type="caution">
    <text evidence="2">The sequence shown here is derived from an EMBL/GenBank/DDBJ whole genome shotgun (WGS) entry which is preliminary data.</text>
</comment>
<gene>
    <name evidence="2" type="ORF">L195_g061581</name>
</gene>
<accession>A0A2K3KAM6</accession>
<sequence length="24" mass="2541">GKIFSGTVDKEEGDEEEEDAAVGE</sequence>
<reference evidence="2 3" key="1">
    <citation type="journal article" date="2014" name="Am. J. Bot.">
        <title>Genome assembly and annotation for red clover (Trifolium pratense; Fabaceae).</title>
        <authorList>
            <person name="Istvanek J."/>
            <person name="Jaros M."/>
            <person name="Krenek A."/>
            <person name="Repkova J."/>
        </authorList>
    </citation>
    <scope>NUCLEOTIDE SEQUENCE [LARGE SCALE GENOMIC DNA]</scope>
    <source>
        <strain evidence="3">cv. Tatra</strain>
        <tissue evidence="2">Young leaves</tissue>
    </source>
</reference>
<organism evidence="2 3">
    <name type="scientific">Trifolium pratense</name>
    <name type="common">Red clover</name>
    <dbReference type="NCBI Taxonomy" id="57577"/>
    <lineage>
        <taxon>Eukaryota</taxon>
        <taxon>Viridiplantae</taxon>
        <taxon>Streptophyta</taxon>
        <taxon>Embryophyta</taxon>
        <taxon>Tracheophyta</taxon>
        <taxon>Spermatophyta</taxon>
        <taxon>Magnoliopsida</taxon>
        <taxon>eudicotyledons</taxon>
        <taxon>Gunneridae</taxon>
        <taxon>Pentapetalae</taxon>
        <taxon>rosids</taxon>
        <taxon>fabids</taxon>
        <taxon>Fabales</taxon>
        <taxon>Fabaceae</taxon>
        <taxon>Papilionoideae</taxon>
        <taxon>50 kb inversion clade</taxon>
        <taxon>NPAAA clade</taxon>
        <taxon>Hologalegina</taxon>
        <taxon>IRL clade</taxon>
        <taxon>Trifolieae</taxon>
        <taxon>Trifolium</taxon>
    </lineage>
</organism>
<reference evidence="2 3" key="2">
    <citation type="journal article" date="2017" name="Front. Plant Sci.">
        <title>Gene Classification and Mining of Molecular Markers Useful in Red Clover (Trifolium pratense) Breeding.</title>
        <authorList>
            <person name="Istvanek J."/>
            <person name="Dluhosova J."/>
            <person name="Dluhos P."/>
            <person name="Patkova L."/>
            <person name="Nedelnik J."/>
            <person name="Repkova J."/>
        </authorList>
    </citation>
    <scope>NUCLEOTIDE SEQUENCE [LARGE SCALE GENOMIC DNA]</scope>
    <source>
        <strain evidence="3">cv. Tatra</strain>
        <tissue evidence="2">Young leaves</tissue>
    </source>
</reference>
<protein>
    <submittedName>
        <fullName evidence="2">Uncharacterized protein</fullName>
    </submittedName>
</protein>
<dbReference type="AlphaFoldDB" id="A0A2K3KAM6"/>
<evidence type="ECO:0000256" key="1">
    <source>
        <dbReference type="SAM" id="MobiDB-lite"/>
    </source>
</evidence>
<feature type="compositionally biased region" description="Acidic residues" evidence="1">
    <location>
        <begin position="11"/>
        <end position="24"/>
    </location>
</feature>
<evidence type="ECO:0000313" key="2">
    <source>
        <dbReference type="EMBL" id="PNX63346.1"/>
    </source>
</evidence>
<evidence type="ECO:0000313" key="3">
    <source>
        <dbReference type="Proteomes" id="UP000236291"/>
    </source>
</evidence>
<dbReference type="EMBL" id="ASHM01154538">
    <property type="protein sequence ID" value="PNX63346.1"/>
    <property type="molecule type" value="Genomic_DNA"/>
</dbReference>
<feature type="region of interest" description="Disordered" evidence="1">
    <location>
        <begin position="1"/>
        <end position="24"/>
    </location>
</feature>
<name>A0A2K3KAM6_TRIPR</name>
<proteinExistence type="predicted"/>
<dbReference type="Proteomes" id="UP000236291">
    <property type="component" value="Unassembled WGS sequence"/>
</dbReference>
<feature type="non-terminal residue" evidence="2">
    <location>
        <position position="1"/>
    </location>
</feature>